<dbReference type="OrthoDB" id="9764871at2"/>
<dbReference type="AlphaFoldDB" id="A0A559JR41"/>
<dbReference type="InterPro" id="IPR042178">
    <property type="entry name" value="Serpin_sf_1"/>
</dbReference>
<dbReference type="RefSeq" id="WP_144700037.1">
    <property type="nucleotide sequence ID" value="NZ_VNJJ01000003.1"/>
</dbReference>
<dbReference type="PANTHER" id="PTHR11461:SF211">
    <property type="entry name" value="GH10112P-RELATED"/>
    <property type="match status" value="1"/>
</dbReference>
<evidence type="ECO:0000313" key="4">
    <source>
        <dbReference type="Proteomes" id="UP000316330"/>
    </source>
</evidence>
<name>A0A559JR41_9BACL</name>
<reference evidence="3 4" key="1">
    <citation type="submission" date="2019-07" db="EMBL/GenBank/DDBJ databases">
        <authorList>
            <person name="Kim J."/>
        </authorList>
    </citation>
    <scope>NUCLEOTIDE SEQUENCE [LARGE SCALE GENOMIC DNA]</scope>
    <source>
        <strain evidence="3 4">G13</strain>
    </source>
</reference>
<dbReference type="GO" id="GO:0005615">
    <property type="term" value="C:extracellular space"/>
    <property type="evidence" value="ECO:0007669"/>
    <property type="project" value="InterPro"/>
</dbReference>
<dbReference type="SMART" id="SM00093">
    <property type="entry name" value="SERPIN"/>
    <property type="match status" value="1"/>
</dbReference>
<comment type="similarity">
    <text evidence="1">Belongs to the serpin family.</text>
</comment>
<dbReference type="SUPFAM" id="SSF56574">
    <property type="entry name" value="Serpins"/>
    <property type="match status" value="1"/>
</dbReference>
<organism evidence="3 4">
    <name type="scientific">Cohnella terricola</name>
    <dbReference type="NCBI Taxonomy" id="1289167"/>
    <lineage>
        <taxon>Bacteria</taxon>
        <taxon>Bacillati</taxon>
        <taxon>Bacillota</taxon>
        <taxon>Bacilli</taxon>
        <taxon>Bacillales</taxon>
        <taxon>Paenibacillaceae</taxon>
        <taxon>Cohnella</taxon>
    </lineage>
</organism>
<dbReference type="GO" id="GO:0004867">
    <property type="term" value="F:serine-type endopeptidase inhibitor activity"/>
    <property type="evidence" value="ECO:0007669"/>
    <property type="project" value="InterPro"/>
</dbReference>
<dbReference type="Pfam" id="PF00079">
    <property type="entry name" value="Serpin"/>
    <property type="match status" value="1"/>
</dbReference>
<evidence type="ECO:0000313" key="3">
    <source>
        <dbReference type="EMBL" id="TVY02333.1"/>
    </source>
</evidence>
<dbReference type="Gene3D" id="2.30.39.10">
    <property type="entry name" value="Alpha-1-antitrypsin, domain 1"/>
    <property type="match status" value="1"/>
</dbReference>
<proteinExistence type="inferred from homology"/>
<feature type="domain" description="Serpin" evidence="2">
    <location>
        <begin position="57"/>
        <end position="418"/>
    </location>
</feature>
<protein>
    <submittedName>
        <fullName evidence="3">Serpin family protein</fullName>
    </submittedName>
</protein>
<dbReference type="PANTHER" id="PTHR11461">
    <property type="entry name" value="SERINE PROTEASE INHIBITOR, SERPIN"/>
    <property type="match status" value="1"/>
</dbReference>
<dbReference type="CDD" id="cd19588">
    <property type="entry name" value="serpin_miropin-like"/>
    <property type="match status" value="1"/>
</dbReference>
<keyword evidence="4" id="KW-1185">Reference proteome</keyword>
<dbReference type="EMBL" id="VNJJ01000003">
    <property type="protein sequence ID" value="TVY02333.1"/>
    <property type="molecule type" value="Genomic_DNA"/>
</dbReference>
<sequence length="425" mass="47053">MRKKIGLIMLAAIVASSGCTRTNGDSERSKLQERTNSAYTMDDLDPRIVQSANRFGVELFGELYRTKPKKNIFLSPLSIAEALSLVSVGASGETAAEMEKALGLQGLKKEEIGRGYRVLVDLLSHPIDDGVETHIANSLWLRDDQPVYDEFLRIGRNDFNAETNRSDFKDTKTLKQMNKWVEEATNGKIKRMLERVEPDAALYLLNAVYFNGAWKEPFRAQNTAKAKFFVADGEYVETDMMTKGGYYEYTEKEGYEAIKLPYGKNESAYMAIVLPDQSIGTLDRLVSQIGSDPSLLTEAFEERPGRIELPKVKLDFSATLNDALNVLGIREAFDSVKGDFTGISPAPPNLYISKAEHKSAIEINEQGTEAAAATAIEMEVGGAQPQNPFLMSVNRPFVAAIVDRETGCILFAGVIFNPNEKKSSE</sequence>
<dbReference type="InterPro" id="IPR042185">
    <property type="entry name" value="Serpin_sf_2"/>
</dbReference>
<dbReference type="Gene3D" id="3.30.497.10">
    <property type="entry name" value="Antithrombin, subunit I, domain 2"/>
    <property type="match status" value="1"/>
</dbReference>
<dbReference type="Proteomes" id="UP000316330">
    <property type="component" value="Unassembled WGS sequence"/>
</dbReference>
<evidence type="ECO:0000259" key="2">
    <source>
        <dbReference type="SMART" id="SM00093"/>
    </source>
</evidence>
<gene>
    <name evidence="3" type="ORF">FPZ45_07845</name>
</gene>
<dbReference type="InterPro" id="IPR000215">
    <property type="entry name" value="Serpin_fam"/>
</dbReference>
<dbReference type="InterPro" id="IPR036186">
    <property type="entry name" value="Serpin_sf"/>
</dbReference>
<dbReference type="InterPro" id="IPR023796">
    <property type="entry name" value="Serpin_dom"/>
</dbReference>
<dbReference type="PROSITE" id="PS51257">
    <property type="entry name" value="PROKAR_LIPOPROTEIN"/>
    <property type="match status" value="1"/>
</dbReference>
<comment type="caution">
    <text evidence="3">The sequence shown here is derived from an EMBL/GenBank/DDBJ whole genome shotgun (WGS) entry which is preliminary data.</text>
</comment>
<evidence type="ECO:0000256" key="1">
    <source>
        <dbReference type="RuleBase" id="RU000411"/>
    </source>
</evidence>
<accession>A0A559JR41</accession>